<organism evidence="1 2">
    <name type="scientific">Deinococcus navajonensis</name>
    <dbReference type="NCBI Taxonomy" id="309884"/>
    <lineage>
        <taxon>Bacteria</taxon>
        <taxon>Thermotogati</taxon>
        <taxon>Deinococcota</taxon>
        <taxon>Deinococci</taxon>
        <taxon>Deinococcales</taxon>
        <taxon>Deinococcaceae</taxon>
        <taxon>Deinococcus</taxon>
    </lineage>
</organism>
<protein>
    <recommendedName>
        <fullName evidence="3">ASCH domain-containing protein</fullName>
    </recommendedName>
</protein>
<dbReference type="EMBL" id="JBHSEH010000004">
    <property type="protein sequence ID" value="MFC4424892.1"/>
    <property type="molecule type" value="Genomic_DNA"/>
</dbReference>
<evidence type="ECO:0008006" key="3">
    <source>
        <dbReference type="Google" id="ProtNLM"/>
    </source>
</evidence>
<keyword evidence="2" id="KW-1185">Reference proteome</keyword>
<proteinExistence type="predicted"/>
<comment type="caution">
    <text evidence="1">The sequence shown here is derived from an EMBL/GenBank/DDBJ whole genome shotgun (WGS) entry which is preliminary data.</text>
</comment>
<accession>A0ABV8XJQ1</accession>
<evidence type="ECO:0000313" key="1">
    <source>
        <dbReference type="EMBL" id="MFC4424892.1"/>
    </source>
</evidence>
<reference evidence="2" key="1">
    <citation type="journal article" date="2019" name="Int. J. Syst. Evol. Microbiol.">
        <title>The Global Catalogue of Microorganisms (GCM) 10K type strain sequencing project: providing services to taxonomists for standard genome sequencing and annotation.</title>
        <authorList>
            <consortium name="The Broad Institute Genomics Platform"/>
            <consortium name="The Broad Institute Genome Sequencing Center for Infectious Disease"/>
            <person name="Wu L."/>
            <person name="Ma J."/>
        </authorList>
    </citation>
    <scope>NUCLEOTIDE SEQUENCE [LARGE SCALE GENOMIC DNA]</scope>
    <source>
        <strain evidence="2">CCUG 56029</strain>
    </source>
</reference>
<evidence type="ECO:0000313" key="2">
    <source>
        <dbReference type="Proteomes" id="UP001595998"/>
    </source>
</evidence>
<name>A0ABV8XJQ1_9DEIO</name>
<dbReference type="Proteomes" id="UP001595998">
    <property type="component" value="Unassembled WGS sequence"/>
</dbReference>
<gene>
    <name evidence="1" type="ORF">ACFOZ9_01625</name>
</gene>
<sequence>MTSTTLASITTALRHAFGPGAAEARVRVGRTENLYRSPYMTGLLVYAEDGRLLAPTYAYVHELAQEEPIETDDGVLPLETEAIYGQAVGSVRRNSELTEELFCNQERAPYFEVNDLLCSGPGLVPPGEWITVILAEAL</sequence>
<dbReference type="RefSeq" id="WP_380035586.1">
    <property type="nucleotide sequence ID" value="NZ_JBHSEH010000004.1"/>
</dbReference>